<comment type="caution">
    <text evidence="7">The sequence shown here is derived from an EMBL/GenBank/DDBJ whole genome shotgun (WGS) entry which is preliminary data.</text>
</comment>
<name>A0AAW6U146_9BACT</name>
<accession>A0AAW6U146</accession>
<keyword evidence="3 7" id="KW-0418">Kinase</keyword>
<keyword evidence="1" id="KW-0808">Transferase</keyword>
<organism evidence="7 8">
    <name type="scientific">Anaerobaca lacustris</name>
    <dbReference type="NCBI Taxonomy" id="3044600"/>
    <lineage>
        <taxon>Bacteria</taxon>
        <taxon>Pseudomonadati</taxon>
        <taxon>Planctomycetota</taxon>
        <taxon>Phycisphaerae</taxon>
        <taxon>Sedimentisphaerales</taxon>
        <taxon>Anaerobacaceae</taxon>
        <taxon>Anaerobaca</taxon>
    </lineage>
</organism>
<dbReference type="PROSITE" id="PS00107">
    <property type="entry name" value="PROTEIN_KINASE_ATP"/>
    <property type="match status" value="1"/>
</dbReference>
<evidence type="ECO:0000313" key="7">
    <source>
        <dbReference type="EMBL" id="MDI6450224.1"/>
    </source>
</evidence>
<evidence type="ECO:0000256" key="5">
    <source>
        <dbReference type="PROSITE-ProRule" id="PRU10141"/>
    </source>
</evidence>
<sequence>MSDQCKDEEAIFKAAVKLRTPPEQEAYIEEVCGDDPALLARLKSLLKAHDKGHAVLDALIQPPGVGIDSPAISEGPGTVIGHYKLLERIGEGGMAVVYMAEQERPIRRKVALKIIKLGMDTRQVIARFEAERQALAMMDHPSIAKVLDAGATETGRPYFVMELVQGVSITEYCDKNNLSTKDRLALFLAVCNAADRPAILHSP</sequence>
<dbReference type="InterPro" id="IPR011009">
    <property type="entry name" value="Kinase-like_dom_sf"/>
</dbReference>
<gene>
    <name evidence="7" type="ORF">QJ522_14280</name>
</gene>
<dbReference type="PANTHER" id="PTHR43289">
    <property type="entry name" value="MITOGEN-ACTIVATED PROTEIN KINASE KINASE KINASE 20-RELATED"/>
    <property type="match status" value="1"/>
</dbReference>
<dbReference type="RefSeq" id="WP_349245632.1">
    <property type="nucleotide sequence ID" value="NZ_JASCXX010000017.1"/>
</dbReference>
<protein>
    <submittedName>
        <fullName evidence="7">Protein kinase</fullName>
    </submittedName>
</protein>
<feature type="binding site" evidence="5">
    <location>
        <position position="113"/>
    </location>
    <ligand>
        <name>ATP</name>
        <dbReference type="ChEBI" id="CHEBI:30616"/>
    </ligand>
</feature>
<dbReference type="PANTHER" id="PTHR43289:SF6">
    <property type="entry name" value="SERINE_THREONINE-PROTEIN KINASE NEKL-3"/>
    <property type="match status" value="1"/>
</dbReference>
<evidence type="ECO:0000256" key="4">
    <source>
        <dbReference type="ARBA" id="ARBA00022840"/>
    </source>
</evidence>
<dbReference type="PROSITE" id="PS50011">
    <property type="entry name" value="PROTEIN_KINASE_DOM"/>
    <property type="match status" value="1"/>
</dbReference>
<evidence type="ECO:0000256" key="2">
    <source>
        <dbReference type="ARBA" id="ARBA00022741"/>
    </source>
</evidence>
<reference evidence="7" key="1">
    <citation type="submission" date="2023-05" db="EMBL/GenBank/DDBJ databases">
        <title>Anaerotaeda fermentans gen. nov., sp. nov., a novel anaerobic planctomycete of the new family within the order Sedimentisphaerales isolated from Taman Peninsula, Russia.</title>
        <authorList>
            <person name="Khomyakova M.A."/>
            <person name="Merkel A.Y."/>
            <person name="Slobodkin A.I."/>
        </authorList>
    </citation>
    <scope>NUCLEOTIDE SEQUENCE</scope>
    <source>
        <strain evidence="7">M17dextr</strain>
    </source>
</reference>
<dbReference type="Pfam" id="PF00069">
    <property type="entry name" value="Pkinase"/>
    <property type="match status" value="1"/>
</dbReference>
<dbReference type="EMBL" id="JASCXX010000017">
    <property type="protein sequence ID" value="MDI6450224.1"/>
    <property type="molecule type" value="Genomic_DNA"/>
</dbReference>
<keyword evidence="4 5" id="KW-0067">ATP-binding</keyword>
<dbReference type="SUPFAM" id="SSF56112">
    <property type="entry name" value="Protein kinase-like (PK-like)"/>
    <property type="match status" value="1"/>
</dbReference>
<evidence type="ECO:0000259" key="6">
    <source>
        <dbReference type="PROSITE" id="PS50011"/>
    </source>
</evidence>
<proteinExistence type="predicted"/>
<evidence type="ECO:0000256" key="3">
    <source>
        <dbReference type="ARBA" id="ARBA00022777"/>
    </source>
</evidence>
<dbReference type="GO" id="GO:0004674">
    <property type="term" value="F:protein serine/threonine kinase activity"/>
    <property type="evidence" value="ECO:0007669"/>
    <property type="project" value="TreeGrafter"/>
</dbReference>
<dbReference type="Proteomes" id="UP001431776">
    <property type="component" value="Unassembled WGS sequence"/>
</dbReference>
<evidence type="ECO:0000256" key="1">
    <source>
        <dbReference type="ARBA" id="ARBA00022679"/>
    </source>
</evidence>
<dbReference type="GO" id="GO:0005524">
    <property type="term" value="F:ATP binding"/>
    <property type="evidence" value="ECO:0007669"/>
    <property type="project" value="UniProtKB-UniRule"/>
</dbReference>
<keyword evidence="2 5" id="KW-0547">Nucleotide-binding</keyword>
<dbReference type="InterPro" id="IPR000719">
    <property type="entry name" value="Prot_kinase_dom"/>
</dbReference>
<dbReference type="AlphaFoldDB" id="A0AAW6U146"/>
<dbReference type="InterPro" id="IPR017441">
    <property type="entry name" value="Protein_kinase_ATP_BS"/>
</dbReference>
<evidence type="ECO:0000313" key="8">
    <source>
        <dbReference type="Proteomes" id="UP001431776"/>
    </source>
</evidence>
<feature type="domain" description="Protein kinase" evidence="6">
    <location>
        <begin position="83"/>
        <end position="203"/>
    </location>
</feature>
<dbReference type="Gene3D" id="3.30.200.20">
    <property type="entry name" value="Phosphorylase Kinase, domain 1"/>
    <property type="match status" value="1"/>
</dbReference>
<keyword evidence="8" id="KW-1185">Reference proteome</keyword>